<comment type="subcellular location">
    <subcellularLocation>
        <location evidence="1">Nucleus</location>
    </subcellularLocation>
</comment>
<dbReference type="GO" id="GO:0005634">
    <property type="term" value="C:nucleus"/>
    <property type="evidence" value="ECO:0007669"/>
    <property type="project" value="UniProtKB-SubCell"/>
</dbReference>
<dbReference type="STRING" id="2282107.A0A286UJD0"/>
<dbReference type="OrthoDB" id="308464at2759"/>
<reference evidence="11 12" key="1">
    <citation type="journal article" date="2017" name="Mol. Ecol.">
        <title>Comparative and population genomic landscape of Phellinus noxius: A hypervariable fungus causing root rot in trees.</title>
        <authorList>
            <person name="Chung C.L."/>
            <person name="Lee T.J."/>
            <person name="Akiba M."/>
            <person name="Lee H.H."/>
            <person name="Kuo T.H."/>
            <person name="Liu D."/>
            <person name="Ke H.M."/>
            <person name="Yokoi T."/>
            <person name="Roa M.B."/>
            <person name="Lu M.J."/>
            <person name="Chang Y.Y."/>
            <person name="Ann P.J."/>
            <person name="Tsai J.N."/>
            <person name="Chen C.Y."/>
            <person name="Tzean S.S."/>
            <person name="Ota Y."/>
            <person name="Hattori T."/>
            <person name="Sahashi N."/>
            <person name="Liou R.F."/>
            <person name="Kikuchi T."/>
            <person name="Tsai I.J."/>
        </authorList>
    </citation>
    <scope>NUCLEOTIDE SEQUENCE [LARGE SCALE GENOMIC DNA]</scope>
    <source>
        <strain evidence="11 12">FFPRI411160</strain>
    </source>
</reference>
<evidence type="ECO:0000256" key="7">
    <source>
        <dbReference type="ARBA" id="ARBA00023242"/>
    </source>
</evidence>
<evidence type="ECO:0000256" key="5">
    <source>
        <dbReference type="ARBA" id="ARBA00022771"/>
    </source>
</evidence>
<feature type="domain" description="Zinc finger ZPR1-type" evidence="10">
    <location>
        <begin position="42"/>
        <end position="225"/>
    </location>
</feature>
<keyword evidence="3" id="KW-0479">Metal-binding</keyword>
<dbReference type="PANTHER" id="PTHR10876:SF0">
    <property type="entry name" value="ZINC FINGER PROTEIN ZPR1"/>
    <property type="match status" value="1"/>
</dbReference>
<dbReference type="FunCoup" id="A0A286UJD0">
    <property type="interactions" value="781"/>
</dbReference>
<evidence type="ECO:0000256" key="2">
    <source>
        <dbReference type="ARBA" id="ARBA00008354"/>
    </source>
</evidence>
<dbReference type="Pfam" id="PF03367">
    <property type="entry name" value="Zn_ribbon_ZPR1"/>
    <property type="match status" value="2"/>
</dbReference>
<dbReference type="InterPro" id="IPR056180">
    <property type="entry name" value="ZPR1_jr_dom"/>
</dbReference>
<dbReference type="InterPro" id="IPR004457">
    <property type="entry name" value="Znf_ZPR1"/>
</dbReference>
<dbReference type="InParanoid" id="A0A286UJD0"/>
<feature type="region of interest" description="Disordered" evidence="9">
    <location>
        <begin position="471"/>
        <end position="491"/>
    </location>
</feature>
<dbReference type="Proteomes" id="UP000217199">
    <property type="component" value="Unassembled WGS sequence"/>
</dbReference>
<accession>A0A286UJD0</accession>
<evidence type="ECO:0000256" key="9">
    <source>
        <dbReference type="SAM" id="MobiDB-lite"/>
    </source>
</evidence>
<dbReference type="Pfam" id="PF22794">
    <property type="entry name" value="jr-ZPR1"/>
    <property type="match status" value="2"/>
</dbReference>
<dbReference type="SMART" id="SM00709">
    <property type="entry name" value="Zpr1"/>
    <property type="match status" value="2"/>
</dbReference>
<keyword evidence="6" id="KW-0862">Zinc</keyword>
<evidence type="ECO:0000313" key="11">
    <source>
        <dbReference type="EMBL" id="PAV19707.1"/>
    </source>
</evidence>
<evidence type="ECO:0000256" key="1">
    <source>
        <dbReference type="ARBA" id="ARBA00004123"/>
    </source>
</evidence>
<evidence type="ECO:0000256" key="4">
    <source>
        <dbReference type="ARBA" id="ARBA00022737"/>
    </source>
</evidence>
<dbReference type="InterPro" id="IPR042452">
    <property type="entry name" value="ZPR1_Znf1/2"/>
</dbReference>
<dbReference type="AlphaFoldDB" id="A0A286UJD0"/>
<dbReference type="EMBL" id="NBII01000004">
    <property type="protein sequence ID" value="PAV19707.1"/>
    <property type="molecule type" value="Genomic_DNA"/>
</dbReference>
<comment type="similarity">
    <text evidence="2">Belongs to the ZPR1 family.</text>
</comment>
<gene>
    <name evidence="11" type="ORF">PNOK_0464100</name>
</gene>
<comment type="caution">
    <text evidence="11">The sequence shown here is derived from an EMBL/GenBank/DDBJ whole genome shotgun (WGS) entry which is preliminary data.</text>
</comment>
<evidence type="ECO:0000256" key="8">
    <source>
        <dbReference type="ARBA" id="ARBA00054139"/>
    </source>
</evidence>
<dbReference type="InterPro" id="IPR042451">
    <property type="entry name" value="ZPR1_A/B_dom"/>
</dbReference>
<dbReference type="PANTHER" id="PTHR10876">
    <property type="entry name" value="ZINC FINGER PROTEIN ZPR1"/>
    <property type="match status" value="1"/>
</dbReference>
<proteinExistence type="inferred from homology"/>
<name>A0A286UJD0_9AGAM</name>
<dbReference type="FunFam" id="2.20.25.420:FF:000001">
    <property type="entry name" value="Zinc finger protein ZPR1"/>
    <property type="match status" value="1"/>
</dbReference>
<evidence type="ECO:0000256" key="6">
    <source>
        <dbReference type="ARBA" id="ARBA00022833"/>
    </source>
</evidence>
<keyword evidence="5 11" id="KW-0863">Zinc-finger</keyword>
<comment type="function">
    <text evidence="8">Acts as a protein folding chaperone for elongation factor 1-alpha.</text>
</comment>
<protein>
    <submittedName>
        <fullName evidence="11">Zinc-finger ZPR1</fullName>
    </submittedName>
</protein>
<dbReference type="FunFam" id="2.20.25.420:FF:000002">
    <property type="entry name" value="Zinc finger protein ZPR1"/>
    <property type="match status" value="1"/>
</dbReference>
<dbReference type="NCBIfam" id="TIGR00310">
    <property type="entry name" value="ZPR1_znf"/>
    <property type="match status" value="2"/>
</dbReference>
<keyword evidence="4" id="KW-0677">Repeat</keyword>
<evidence type="ECO:0000313" key="12">
    <source>
        <dbReference type="Proteomes" id="UP000217199"/>
    </source>
</evidence>
<feature type="domain" description="Zinc finger ZPR1-type" evidence="10">
    <location>
        <begin position="287"/>
        <end position="445"/>
    </location>
</feature>
<keyword evidence="7" id="KW-0539">Nucleus</keyword>
<sequence>MNKENNFFPEIGKVVEKAHNVSDSSELTNDVEDEQPVQEVESLCMNCGENGTTRLLLTSIPYFREVIVMSFRCEHCGWQNNEVQPAGIIRDHGTIYTVRVLDRPDLDRQLVKSETCTIVIPELEMTIPPGKGQLTTVEGLLRDIVTDLGADQPLRRIQAEEAYKKIQNIIDTINAILGINEDNEEESDSNTTGEIKVNKASDKDLPMQPFTLKLDDPTGNSFIEFLGSMADPKWNLRTFSRTRQQNIDLGLAVPIESDENEAKRIQAAAEAEDGLGGKNEEIYVFPGTCSSCSAPLDTMMKKVSIPYFKDILIMSTNCDRCGYRDNEVKSGSAISEKGKRITLKVEDQEDLSRDVLKSESCGMRIPEIELALNPGTLGGRFTTLEGLLSQVYDELSDKVFANGDSATEDRKKFEEFLADLKSAIAVERPYTVILEDPLANSYLQNLYAPDPDPNMVIEVFDRTWEQNEELGLNDMKVEGYEGDEGDKTSPN</sequence>
<dbReference type="FunFam" id="2.60.120.1040:FF:000001">
    <property type="entry name" value="Zinc finger protein ZPR1"/>
    <property type="match status" value="1"/>
</dbReference>
<evidence type="ECO:0000259" key="10">
    <source>
        <dbReference type="SMART" id="SM00709"/>
    </source>
</evidence>
<dbReference type="Gene3D" id="2.20.25.420">
    <property type="entry name" value="ZPR1, zinc finger domain"/>
    <property type="match status" value="2"/>
</dbReference>
<keyword evidence="12" id="KW-1185">Reference proteome</keyword>
<organism evidence="11 12">
    <name type="scientific">Pyrrhoderma noxium</name>
    <dbReference type="NCBI Taxonomy" id="2282107"/>
    <lineage>
        <taxon>Eukaryota</taxon>
        <taxon>Fungi</taxon>
        <taxon>Dikarya</taxon>
        <taxon>Basidiomycota</taxon>
        <taxon>Agaricomycotina</taxon>
        <taxon>Agaricomycetes</taxon>
        <taxon>Hymenochaetales</taxon>
        <taxon>Hymenochaetaceae</taxon>
        <taxon>Pyrrhoderma</taxon>
    </lineage>
</organism>
<evidence type="ECO:0000256" key="3">
    <source>
        <dbReference type="ARBA" id="ARBA00022723"/>
    </source>
</evidence>
<dbReference type="Gene3D" id="2.60.120.1040">
    <property type="entry name" value="ZPR1, A/B domain"/>
    <property type="match status" value="2"/>
</dbReference>
<dbReference type="InterPro" id="IPR040141">
    <property type="entry name" value="ZPR1"/>
</dbReference>
<dbReference type="GO" id="GO:0008270">
    <property type="term" value="F:zinc ion binding"/>
    <property type="evidence" value="ECO:0007669"/>
    <property type="project" value="UniProtKB-KW"/>
</dbReference>